<keyword evidence="3" id="KW-1003">Cell membrane</keyword>
<reference evidence="7 8" key="1">
    <citation type="submission" date="2019-11" db="EMBL/GenBank/DDBJ databases">
        <title>Terrilactibacillus tamarindus sp. nov. BCM23-1 isolated from bark of Tamarindus indica.</title>
        <authorList>
            <person name="Kingkaew E."/>
            <person name="Tanasupawat S."/>
        </authorList>
    </citation>
    <scope>NUCLEOTIDE SEQUENCE [LARGE SCALE GENOMIC DNA]</scope>
    <source>
        <strain evidence="7 8">BCM23-1</strain>
    </source>
</reference>
<dbReference type="AlphaFoldDB" id="A0A6N8CRZ2"/>
<evidence type="ECO:0000313" key="8">
    <source>
        <dbReference type="Proteomes" id="UP000440978"/>
    </source>
</evidence>
<evidence type="ECO:0000256" key="2">
    <source>
        <dbReference type="ARBA" id="ARBA00022448"/>
    </source>
</evidence>
<dbReference type="SUPFAM" id="SSF53850">
    <property type="entry name" value="Periplasmic binding protein-like II"/>
    <property type="match status" value="2"/>
</dbReference>
<evidence type="ECO:0000259" key="6">
    <source>
        <dbReference type="Pfam" id="PF04069"/>
    </source>
</evidence>
<dbReference type="GO" id="GO:0015871">
    <property type="term" value="P:choline transport"/>
    <property type="evidence" value="ECO:0007669"/>
    <property type="project" value="TreeGrafter"/>
</dbReference>
<dbReference type="GO" id="GO:0043190">
    <property type="term" value="C:ATP-binding cassette (ABC) transporter complex"/>
    <property type="evidence" value="ECO:0007669"/>
    <property type="project" value="InterPro"/>
</dbReference>
<dbReference type="GO" id="GO:0031460">
    <property type="term" value="P:glycine betaine transport"/>
    <property type="evidence" value="ECO:0007669"/>
    <property type="project" value="TreeGrafter"/>
</dbReference>
<feature type="chain" id="PRO_5038918580" evidence="5">
    <location>
        <begin position="21"/>
        <end position="295"/>
    </location>
</feature>
<comment type="subcellular location">
    <subcellularLocation>
        <location evidence="1">Cell membrane</location>
    </subcellularLocation>
</comment>
<sequence length="295" mass="32438">MKKISLAIVALFVVIGMALSGCGNKGNDKNEFIGDKVNHTITGIDPGSGIMKATDQVIKDYGLSDWKVQSGSESTMTASLDKAIKNKKPIIITGWTPHWMFSKYDLKYLEDPKGVYGKDEEIHTVINKNFAKKDPNATKFLDQFNWSPDDMGKVMLDIQGGKSEQEAAKAWIKANQDKVNQWKKGVNKVNGKTVKLAYVSWASEIASTNVVAEVLRDLGYNVNLEQLGAGQMFAGLAKGSDDAIVAAWLPSTHADYMNQFNNKLTDLGTNLKGTKLGLVVPKYMKINSIEDLKTK</sequence>
<dbReference type="PANTHER" id="PTHR47737">
    <property type="entry name" value="GLYCINE BETAINE/PROLINE BETAINE TRANSPORT SYSTEM PERMEASE PROTEIN PROW"/>
    <property type="match status" value="1"/>
</dbReference>
<keyword evidence="4" id="KW-0472">Membrane</keyword>
<dbReference type="RefSeq" id="WP_155220633.1">
    <property type="nucleotide sequence ID" value="NZ_WNHB01000023.1"/>
</dbReference>
<evidence type="ECO:0000313" key="7">
    <source>
        <dbReference type="EMBL" id="MTT32934.1"/>
    </source>
</evidence>
<dbReference type="Pfam" id="PF04069">
    <property type="entry name" value="OpuAC"/>
    <property type="match status" value="2"/>
</dbReference>
<protein>
    <submittedName>
        <fullName evidence="7">Glycine/betaine ABC transporter</fullName>
    </submittedName>
</protein>
<evidence type="ECO:0000256" key="4">
    <source>
        <dbReference type="ARBA" id="ARBA00023136"/>
    </source>
</evidence>
<keyword evidence="5" id="KW-0732">Signal</keyword>
<keyword evidence="2" id="KW-0813">Transport</keyword>
<evidence type="ECO:0000256" key="5">
    <source>
        <dbReference type="SAM" id="SignalP"/>
    </source>
</evidence>
<dbReference type="InterPro" id="IPR007210">
    <property type="entry name" value="ABC_Gly_betaine_transp_sub-bd"/>
</dbReference>
<dbReference type="Gene3D" id="3.40.190.100">
    <property type="entry name" value="Glycine betaine-binding periplasmic protein, domain 2"/>
    <property type="match status" value="1"/>
</dbReference>
<comment type="caution">
    <text evidence="7">The sequence shown here is derived from an EMBL/GenBank/DDBJ whole genome shotgun (WGS) entry which is preliminary data.</text>
</comment>
<dbReference type="Gene3D" id="3.10.105.10">
    <property type="entry name" value="Dipeptide-binding Protein, Domain 3"/>
    <property type="match status" value="1"/>
</dbReference>
<keyword evidence="8" id="KW-1185">Reference proteome</keyword>
<feature type="domain" description="ABC-type glycine betaine transport system substrate-binding" evidence="6">
    <location>
        <begin position="192"/>
        <end position="293"/>
    </location>
</feature>
<dbReference type="Proteomes" id="UP000440978">
    <property type="component" value="Unassembled WGS sequence"/>
</dbReference>
<dbReference type="GO" id="GO:0015226">
    <property type="term" value="F:carnitine transmembrane transporter activity"/>
    <property type="evidence" value="ECO:0007669"/>
    <property type="project" value="TreeGrafter"/>
</dbReference>
<proteinExistence type="predicted"/>
<dbReference type="EMBL" id="WNHB01000023">
    <property type="protein sequence ID" value="MTT32934.1"/>
    <property type="molecule type" value="Genomic_DNA"/>
</dbReference>
<dbReference type="OrthoDB" id="9787902at2"/>
<evidence type="ECO:0000256" key="1">
    <source>
        <dbReference type="ARBA" id="ARBA00004236"/>
    </source>
</evidence>
<feature type="domain" description="ABC-type glycine betaine transport system substrate-binding" evidence="6">
    <location>
        <begin position="33"/>
        <end position="173"/>
    </location>
</feature>
<organism evidence="7 8">
    <name type="scientific">Terrilactibacillus tamarindi</name>
    <dbReference type="NCBI Taxonomy" id="2599694"/>
    <lineage>
        <taxon>Bacteria</taxon>
        <taxon>Bacillati</taxon>
        <taxon>Bacillota</taxon>
        <taxon>Bacilli</taxon>
        <taxon>Bacillales</taxon>
        <taxon>Bacillaceae</taxon>
        <taxon>Terrilactibacillus</taxon>
    </lineage>
</organism>
<dbReference type="PANTHER" id="PTHR47737:SF1">
    <property type="entry name" value="GLYCINE BETAINE_PROLINE BETAINE TRANSPORT SYSTEM PERMEASE PROTEIN PROW"/>
    <property type="match status" value="1"/>
</dbReference>
<feature type="signal peptide" evidence="5">
    <location>
        <begin position="1"/>
        <end position="20"/>
    </location>
</feature>
<name>A0A6N8CRZ2_9BACI</name>
<accession>A0A6N8CRZ2</accession>
<dbReference type="CDD" id="cd13639">
    <property type="entry name" value="PBP2_OpuAC_like"/>
    <property type="match status" value="1"/>
</dbReference>
<dbReference type="PROSITE" id="PS51257">
    <property type="entry name" value="PROKAR_LIPOPROTEIN"/>
    <property type="match status" value="1"/>
</dbReference>
<gene>
    <name evidence="7" type="ORF">GMB86_13050</name>
</gene>
<dbReference type="GO" id="GO:0005275">
    <property type="term" value="F:amine transmembrane transporter activity"/>
    <property type="evidence" value="ECO:0007669"/>
    <property type="project" value="TreeGrafter"/>
</dbReference>
<evidence type="ECO:0000256" key="3">
    <source>
        <dbReference type="ARBA" id="ARBA00022475"/>
    </source>
</evidence>